<evidence type="ECO:0000256" key="12">
    <source>
        <dbReference type="ARBA" id="ARBA00055680"/>
    </source>
</evidence>
<dbReference type="OrthoDB" id="9809429at2"/>
<evidence type="ECO:0000313" key="15">
    <source>
        <dbReference type="EMBL" id="PPI88706.1"/>
    </source>
</evidence>
<dbReference type="GO" id="GO:0004807">
    <property type="term" value="F:triose-phosphate isomerase activity"/>
    <property type="evidence" value="ECO:0007669"/>
    <property type="project" value="UniProtKB-UniRule"/>
</dbReference>
<comment type="caution">
    <text evidence="15">The sequence shown here is derived from an EMBL/GenBank/DDBJ whole genome shotgun (WGS) entry which is preliminary data.</text>
</comment>
<dbReference type="InterPro" id="IPR022896">
    <property type="entry name" value="TrioseP_Isoase_bac/euk"/>
</dbReference>
<comment type="pathway">
    <text evidence="13 14">Carbohydrate degradation; glycolysis; D-glyceraldehyde 3-phosphate from glycerone phosphate: step 1/1.</text>
</comment>
<accession>A0A2P5T2B2</accession>
<keyword evidence="9 13" id="KW-0963">Cytoplasm</keyword>
<reference evidence="15 16" key="1">
    <citation type="journal article" date="2018" name="Genome Biol. Evol.">
        <title>Cladogenesis and Genomic Streamlining in Extracellular Endosymbionts of Tropical Stink Bugs.</title>
        <authorList>
            <person name="Otero-Bravo A."/>
            <person name="Goffredi S."/>
            <person name="Sabree Z.L."/>
        </authorList>
    </citation>
    <scope>NUCLEOTIDE SEQUENCE [LARGE SCALE GENOMIC DNA]</scope>
    <source>
        <strain evidence="15 16">SoEO</strain>
    </source>
</reference>
<dbReference type="Gene3D" id="3.20.20.70">
    <property type="entry name" value="Aldolase class I"/>
    <property type="match status" value="1"/>
</dbReference>
<dbReference type="PROSITE" id="PS51440">
    <property type="entry name" value="TIM_2"/>
    <property type="match status" value="1"/>
</dbReference>
<gene>
    <name evidence="13" type="primary">tpiA</name>
    <name evidence="15" type="ORF">CRV09_00070</name>
</gene>
<feature type="binding site" evidence="13">
    <location>
        <position position="172"/>
    </location>
    <ligand>
        <name>substrate</name>
    </ligand>
</feature>
<dbReference type="AlphaFoldDB" id="A0A2P5T2B2"/>
<evidence type="ECO:0000256" key="9">
    <source>
        <dbReference type="ARBA" id="ARBA00022490"/>
    </source>
</evidence>
<comment type="similarity">
    <text evidence="4 13 14">Belongs to the triosephosphate isomerase family.</text>
</comment>
<evidence type="ECO:0000313" key="16">
    <source>
        <dbReference type="Proteomes" id="UP000295937"/>
    </source>
</evidence>
<evidence type="ECO:0000256" key="13">
    <source>
        <dbReference type="HAMAP-Rule" id="MF_00147"/>
    </source>
</evidence>
<dbReference type="HAMAP" id="MF_00147_B">
    <property type="entry name" value="TIM_B"/>
    <property type="match status" value="1"/>
</dbReference>
<dbReference type="NCBIfam" id="TIGR00419">
    <property type="entry name" value="tim"/>
    <property type="match status" value="1"/>
</dbReference>
<dbReference type="InterPro" id="IPR020861">
    <property type="entry name" value="Triosephosphate_isomerase_AS"/>
</dbReference>
<dbReference type="PROSITE" id="PS00171">
    <property type="entry name" value="TIM_1"/>
    <property type="match status" value="1"/>
</dbReference>
<dbReference type="GO" id="GO:0006096">
    <property type="term" value="P:glycolytic process"/>
    <property type="evidence" value="ECO:0007669"/>
    <property type="project" value="UniProtKB-UniRule"/>
</dbReference>
<feature type="active site" description="Electrophile" evidence="13">
    <location>
        <position position="94"/>
    </location>
</feature>
<dbReference type="EC" id="5.3.1.1" evidence="6 13"/>
<dbReference type="UniPathway" id="UPA00109">
    <property type="reaction ID" value="UER00189"/>
</dbReference>
<keyword evidence="10 13" id="KW-0324">Glycolysis</keyword>
<feature type="binding site" evidence="13">
    <location>
        <begin position="9"/>
        <end position="11"/>
    </location>
    <ligand>
        <name>substrate</name>
    </ligand>
</feature>
<comment type="pathway">
    <text evidence="2 13 14">Carbohydrate biosynthesis; gluconeogenesis.</text>
</comment>
<comment type="caution">
    <text evidence="13">Lacks conserved residue(s) required for the propagation of feature annotation.</text>
</comment>
<dbReference type="Proteomes" id="UP000295937">
    <property type="component" value="Unassembled WGS sequence"/>
</dbReference>
<evidence type="ECO:0000256" key="6">
    <source>
        <dbReference type="ARBA" id="ARBA00011940"/>
    </source>
</evidence>
<evidence type="ECO:0000256" key="1">
    <source>
        <dbReference type="ARBA" id="ARBA00000474"/>
    </source>
</evidence>
<dbReference type="GO" id="GO:0019563">
    <property type="term" value="P:glycerol catabolic process"/>
    <property type="evidence" value="ECO:0007669"/>
    <property type="project" value="TreeGrafter"/>
</dbReference>
<comment type="catalytic activity">
    <reaction evidence="1 13 14">
        <text>D-glyceraldehyde 3-phosphate = dihydroxyacetone phosphate</text>
        <dbReference type="Rhea" id="RHEA:18585"/>
        <dbReference type="ChEBI" id="CHEBI:57642"/>
        <dbReference type="ChEBI" id="CHEBI:59776"/>
        <dbReference type="EC" id="5.3.1.1"/>
    </reaction>
</comment>
<evidence type="ECO:0000256" key="2">
    <source>
        <dbReference type="ARBA" id="ARBA00004742"/>
    </source>
</evidence>
<dbReference type="PANTHER" id="PTHR21139:SF42">
    <property type="entry name" value="TRIOSEPHOSPHATE ISOMERASE"/>
    <property type="match status" value="1"/>
</dbReference>
<comment type="pathway">
    <text evidence="3">Carbohydrate metabolism; erythritol degradation.</text>
</comment>
<proteinExistence type="inferred from homology"/>
<evidence type="ECO:0000256" key="7">
    <source>
        <dbReference type="ARBA" id="ARBA00019397"/>
    </source>
</evidence>
<sequence length="254" mass="28232">MKYPLIIGNWKLNGSNLMVNSLINQLNQKLFNIKNCHIAVAPPILYIDRVSKVISDNIKICAQNVDISLCGAYTGDVSIEMLKEIGVQYVIVGHSERRNYHKEDDNYISKKYSIIKSFDLIPILCIGENETQNKTGKTKEICKLQLASVLDNQGVQAFENAVIAYEPIWAIGTGRCPTPVQIQSVHKFIRDYIATYDMNIAKKLIIQYGGSINEKNAAEIISKPDIDGLLVGNSSLNASVFSKIVKIAQASKLI</sequence>
<evidence type="ECO:0000256" key="4">
    <source>
        <dbReference type="ARBA" id="ARBA00007422"/>
    </source>
</evidence>
<dbReference type="InterPro" id="IPR013785">
    <property type="entry name" value="Aldolase_TIM"/>
</dbReference>
<dbReference type="FunFam" id="3.20.20.70:FF:000020">
    <property type="entry name" value="Triosephosphate isomerase"/>
    <property type="match status" value="1"/>
</dbReference>
<dbReference type="SUPFAM" id="SSF51351">
    <property type="entry name" value="Triosephosphate isomerase (TIM)"/>
    <property type="match status" value="1"/>
</dbReference>
<evidence type="ECO:0000256" key="14">
    <source>
        <dbReference type="RuleBase" id="RU363013"/>
    </source>
</evidence>
<dbReference type="UniPathway" id="UPA00138"/>
<dbReference type="GO" id="GO:0006094">
    <property type="term" value="P:gluconeogenesis"/>
    <property type="evidence" value="ECO:0007669"/>
    <property type="project" value="UniProtKB-UniRule"/>
</dbReference>
<evidence type="ECO:0000256" key="3">
    <source>
        <dbReference type="ARBA" id="ARBA00004939"/>
    </source>
</evidence>
<dbReference type="EMBL" id="PDKR01000001">
    <property type="protein sequence ID" value="PPI88706.1"/>
    <property type="molecule type" value="Genomic_DNA"/>
</dbReference>
<comment type="function">
    <text evidence="12 13">Involved in the gluconeogenesis. Catalyzes stereospecifically the conversion of dihydroxyacetone phosphate (DHAP) to D-glyceraldehyde-3-phosphate (G3P).</text>
</comment>
<dbReference type="InterPro" id="IPR035990">
    <property type="entry name" value="TIM_sf"/>
</dbReference>
<keyword evidence="11 13" id="KW-0413">Isomerase</keyword>
<dbReference type="GO" id="GO:0005829">
    <property type="term" value="C:cytosol"/>
    <property type="evidence" value="ECO:0007669"/>
    <property type="project" value="TreeGrafter"/>
</dbReference>
<protein>
    <recommendedName>
        <fullName evidence="7 13">Triosephosphate isomerase</fullName>
        <shortName evidence="13">TIM</shortName>
        <shortName evidence="13">TPI</shortName>
        <ecNumber evidence="6 13">5.3.1.1</ecNumber>
    </recommendedName>
    <alternativeName>
        <fullName evidence="13">Triose-phosphate isomerase</fullName>
    </alternativeName>
</protein>
<comment type="subcellular location">
    <subcellularLocation>
        <location evidence="13 14">Cytoplasm</location>
    </subcellularLocation>
</comment>
<evidence type="ECO:0000256" key="5">
    <source>
        <dbReference type="ARBA" id="ARBA00011738"/>
    </source>
</evidence>
<comment type="subunit">
    <text evidence="5 13 14">Homodimer.</text>
</comment>
<evidence type="ECO:0000256" key="8">
    <source>
        <dbReference type="ARBA" id="ARBA00022432"/>
    </source>
</evidence>
<evidence type="ECO:0000256" key="11">
    <source>
        <dbReference type="ARBA" id="ARBA00023235"/>
    </source>
</evidence>
<keyword evidence="8 13" id="KW-0312">Gluconeogenesis</keyword>
<evidence type="ECO:0000256" key="10">
    <source>
        <dbReference type="ARBA" id="ARBA00023152"/>
    </source>
</evidence>
<dbReference type="RefSeq" id="WP_136132135.1">
    <property type="nucleotide sequence ID" value="NZ_PDKR01000001.1"/>
</dbReference>
<dbReference type="InterPro" id="IPR000652">
    <property type="entry name" value="Triosephosphate_isomerase"/>
</dbReference>
<feature type="active site" description="Proton acceptor" evidence="13">
    <location>
        <position position="166"/>
    </location>
</feature>
<dbReference type="GO" id="GO:0046166">
    <property type="term" value="P:glyceraldehyde-3-phosphate biosynthetic process"/>
    <property type="evidence" value="ECO:0007669"/>
    <property type="project" value="TreeGrafter"/>
</dbReference>
<dbReference type="Pfam" id="PF00121">
    <property type="entry name" value="TIM"/>
    <property type="match status" value="1"/>
</dbReference>
<name>A0A2P5T2B2_9GAMM</name>
<dbReference type="PANTHER" id="PTHR21139">
    <property type="entry name" value="TRIOSEPHOSPHATE ISOMERASE"/>
    <property type="match status" value="1"/>
</dbReference>
<dbReference type="CDD" id="cd00311">
    <property type="entry name" value="TIM"/>
    <property type="match status" value="1"/>
</dbReference>
<feature type="binding site" evidence="13">
    <location>
        <position position="211"/>
    </location>
    <ligand>
        <name>substrate</name>
    </ligand>
</feature>
<organism evidence="15 16">
    <name type="scientific">Candidatus Pantoea edessiphila</name>
    <dbReference type="NCBI Taxonomy" id="2044610"/>
    <lineage>
        <taxon>Bacteria</taxon>
        <taxon>Pseudomonadati</taxon>
        <taxon>Pseudomonadota</taxon>
        <taxon>Gammaproteobacteria</taxon>
        <taxon>Enterobacterales</taxon>
        <taxon>Erwiniaceae</taxon>
        <taxon>Pantoea</taxon>
    </lineage>
</organism>